<dbReference type="AlphaFoldDB" id="A0A7S1VJD8"/>
<organism evidence="2">
    <name type="scientific">Grammatophora oceanica</name>
    <dbReference type="NCBI Taxonomy" id="210454"/>
    <lineage>
        <taxon>Eukaryota</taxon>
        <taxon>Sar</taxon>
        <taxon>Stramenopiles</taxon>
        <taxon>Ochrophyta</taxon>
        <taxon>Bacillariophyta</taxon>
        <taxon>Fragilariophyceae</taxon>
        <taxon>Fragilariophycidae</taxon>
        <taxon>Rhabdonematales</taxon>
        <taxon>Grammatophoraceae</taxon>
        <taxon>Grammatophora</taxon>
    </lineage>
</organism>
<accession>A0A7S1VJD8</accession>
<name>A0A7S1VJD8_9STRA</name>
<proteinExistence type="predicted"/>
<feature type="region of interest" description="Disordered" evidence="1">
    <location>
        <begin position="102"/>
        <end position="137"/>
    </location>
</feature>
<evidence type="ECO:0000313" key="2">
    <source>
        <dbReference type="EMBL" id="CAD9301957.1"/>
    </source>
</evidence>
<sequence length="137" mass="15678">MSFKTIENENLENATTSSSHTLSVLELRRRTARKILRFLRLFSLGGGPIMQYKDPVGRLVRVSKALEFQLWIRSEGQLDLYIEGGDATLPLRIRDIMTELKEQNKNNITTRKRKATSEHQQAKRTRSSPTNPVPVQG</sequence>
<evidence type="ECO:0000256" key="1">
    <source>
        <dbReference type="SAM" id="MobiDB-lite"/>
    </source>
</evidence>
<reference evidence="2" key="1">
    <citation type="submission" date="2021-01" db="EMBL/GenBank/DDBJ databases">
        <authorList>
            <person name="Corre E."/>
            <person name="Pelletier E."/>
            <person name="Niang G."/>
            <person name="Scheremetjew M."/>
            <person name="Finn R."/>
            <person name="Kale V."/>
            <person name="Holt S."/>
            <person name="Cochrane G."/>
            <person name="Meng A."/>
            <person name="Brown T."/>
            <person name="Cohen L."/>
        </authorList>
    </citation>
    <scope>NUCLEOTIDE SEQUENCE</scope>
    <source>
        <strain evidence="2">CCMP 410</strain>
    </source>
</reference>
<gene>
    <name evidence="2" type="ORF">GOCE00092_LOCUS22206</name>
</gene>
<dbReference type="EMBL" id="HBGK01042357">
    <property type="protein sequence ID" value="CAD9301957.1"/>
    <property type="molecule type" value="Transcribed_RNA"/>
</dbReference>
<protein>
    <submittedName>
        <fullName evidence="2">Uncharacterized protein</fullName>
    </submittedName>
</protein>